<name>A0A645C1H9_9ZZZZ</name>
<accession>A0A645C1H9</accession>
<proteinExistence type="predicted"/>
<gene>
    <name evidence="1" type="ORF">SDC9_118140</name>
</gene>
<sequence length="82" mass="9216">MMVVLYDAIESNAQHIFFRIDFHLHGKVPAGDCLGRLRLPLDILQHGLEGLHQFANFVVCQDPDVCGGISYRQLFCDAVQDS</sequence>
<dbReference type="EMBL" id="VSSQ01023945">
    <property type="protein sequence ID" value="MPM71177.1"/>
    <property type="molecule type" value="Genomic_DNA"/>
</dbReference>
<dbReference type="AlphaFoldDB" id="A0A645C1H9"/>
<organism evidence="1">
    <name type="scientific">bioreactor metagenome</name>
    <dbReference type="NCBI Taxonomy" id="1076179"/>
    <lineage>
        <taxon>unclassified sequences</taxon>
        <taxon>metagenomes</taxon>
        <taxon>ecological metagenomes</taxon>
    </lineage>
</organism>
<reference evidence="1" key="1">
    <citation type="submission" date="2019-08" db="EMBL/GenBank/DDBJ databases">
        <authorList>
            <person name="Kucharzyk K."/>
            <person name="Murdoch R.W."/>
            <person name="Higgins S."/>
            <person name="Loffler F."/>
        </authorList>
    </citation>
    <scope>NUCLEOTIDE SEQUENCE</scope>
</reference>
<evidence type="ECO:0000313" key="1">
    <source>
        <dbReference type="EMBL" id="MPM71177.1"/>
    </source>
</evidence>
<protein>
    <submittedName>
        <fullName evidence="1">Uncharacterized protein</fullName>
    </submittedName>
</protein>
<comment type="caution">
    <text evidence="1">The sequence shown here is derived from an EMBL/GenBank/DDBJ whole genome shotgun (WGS) entry which is preliminary data.</text>
</comment>